<dbReference type="Gene3D" id="3.40.50.300">
    <property type="entry name" value="P-loop containing nucleotide triphosphate hydrolases"/>
    <property type="match status" value="1"/>
</dbReference>
<dbReference type="InterPro" id="IPR049730">
    <property type="entry name" value="SNF2/RAD54-like_C"/>
</dbReference>
<evidence type="ECO:0000256" key="3">
    <source>
        <dbReference type="ARBA" id="ARBA00022806"/>
    </source>
</evidence>
<evidence type="ECO:0000256" key="4">
    <source>
        <dbReference type="ARBA" id="ARBA00022840"/>
    </source>
</evidence>
<dbReference type="Pfam" id="PF00271">
    <property type="entry name" value="Helicase_C"/>
    <property type="match status" value="1"/>
</dbReference>
<dbReference type="InterPro" id="IPR000330">
    <property type="entry name" value="SNF2_N"/>
</dbReference>
<dbReference type="EMBL" id="CP080467">
    <property type="protein sequence ID" value="UNO47499.1"/>
    <property type="molecule type" value="Genomic_DNA"/>
</dbReference>
<dbReference type="RefSeq" id="WP_021295688.1">
    <property type="nucleotide sequence ID" value="NZ_AURB01000101.1"/>
</dbReference>
<gene>
    <name evidence="5" type="ORF">K1I37_12360</name>
</gene>
<dbReference type="Gene3D" id="3.40.50.10810">
    <property type="entry name" value="Tandem AAA-ATPase domain"/>
    <property type="match status" value="1"/>
</dbReference>
<dbReference type="eggNOG" id="COG0553">
    <property type="taxonomic scope" value="Bacteria"/>
</dbReference>
<dbReference type="InterPro" id="IPR057342">
    <property type="entry name" value="DEXDc_RapA"/>
</dbReference>
<dbReference type="STRING" id="1356854.N007_03790"/>
<dbReference type="AlphaFoldDB" id="T0DC83"/>
<keyword evidence="4" id="KW-0067">ATP-binding</keyword>
<dbReference type="InterPro" id="IPR038718">
    <property type="entry name" value="SNF2-like_sf"/>
</dbReference>
<keyword evidence="3 5" id="KW-0347">Helicase</keyword>
<reference evidence="6" key="1">
    <citation type="journal article" date="2022" name="G3 (Bethesda)">
        <title>Unveiling the complete genome sequence of Alicyclobacillus acidoterrestris DSM 3922T, a taint-producing strain.</title>
        <authorList>
            <person name="Leonardo I.C."/>
            <person name="Barreto Crespo M.T."/>
            <person name="Gaspar F.B."/>
        </authorList>
    </citation>
    <scope>NUCLEOTIDE SEQUENCE [LARGE SCALE GENOMIC DNA]</scope>
    <source>
        <strain evidence="6">DSM 3922</strain>
    </source>
</reference>
<protein>
    <submittedName>
        <fullName evidence="5">DEAD/DEAH box helicase</fullName>
    </submittedName>
</protein>
<dbReference type="Proteomes" id="UP000829401">
    <property type="component" value="Chromosome"/>
</dbReference>
<dbReference type="InterPro" id="IPR001650">
    <property type="entry name" value="Helicase_C-like"/>
</dbReference>
<keyword evidence="1" id="KW-0547">Nucleotide-binding</keyword>
<dbReference type="PANTHER" id="PTHR10799">
    <property type="entry name" value="SNF2/RAD54 HELICASE FAMILY"/>
    <property type="match status" value="1"/>
</dbReference>
<keyword evidence="2" id="KW-0378">Hydrolase</keyword>
<dbReference type="SMART" id="SM00487">
    <property type="entry name" value="DEXDc"/>
    <property type="match status" value="1"/>
</dbReference>
<dbReference type="Pfam" id="PF00176">
    <property type="entry name" value="SNF2-rel_dom"/>
    <property type="match status" value="1"/>
</dbReference>
<evidence type="ECO:0000313" key="6">
    <source>
        <dbReference type="Proteomes" id="UP000829401"/>
    </source>
</evidence>
<dbReference type="InterPro" id="IPR014001">
    <property type="entry name" value="Helicase_ATP-bd"/>
</dbReference>
<dbReference type="InterPro" id="IPR027417">
    <property type="entry name" value="P-loop_NTPase"/>
</dbReference>
<keyword evidence="6" id="KW-1185">Reference proteome</keyword>
<accession>A0A9E7CQC3</accession>
<evidence type="ECO:0000256" key="2">
    <source>
        <dbReference type="ARBA" id="ARBA00022801"/>
    </source>
</evidence>
<organism evidence="5 6">
    <name type="scientific">Alicyclobacillus acidoterrestris (strain ATCC 49025 / DSM 3922 / CIP 106132 / NCIMB 13137 / GD3B)</name>
    <dbReference type="NCBI Taxonomy" id="1356854"/>
    <lineage>
        <taxon>Bacteria</taxon>
        <taxon>Bacillati</taxon>
        <taxon>Bacillota</taxon>
        <taxon>Bacilli</taxon>
        <taxon>Bacillales</taxon>
        <taxon>Alicyclobacillaceae</taxon>
        <taxon>Alicyclobacillus</taxon>
    </lineage>
</organism>
<dbReference type="PROSITE" id="PS51192">
    <property type="entry name" value="HELICASE_ATP_BIND_1"/>
    <property type="match status" value="1"/>
</dbReference>
<evidence type="ECO:0000313" key="5">
    <source>
        <dbReference type="EMBL" id="UNO47499.1"/>
    </source>
</evidence>
<proteinExistence type="predicted"/>
<dbReference type="CDD" id="cd18011">
    <property type="entry name" value="DEXDc_RapA"/>
    <property type="match status" value="1"/>
</dbReference>
<accession>T0DC83</accession>
<dbReference type="GO" id="GO:0004386">
    <property type="term" value="F:helicase activity"/>
    <property type="evidence" value="ECO:0007669"/>
    <property type="project" value="UniProtKB-KW"/>
</dbReference>
<name>T0DC83_ALIAG</name>
<dbReference type="KEGG" id="aaco:K1I37_12360"/>
<dbReference type="CDD" id="cd18793">
    <property type="entry name" value="SF2_C_SNF"/>
    <property type="match status" value="1"/>
</dbReference>
<sequence length="575" mass="66125">MDLDLENHPLLQFSEPNNDRVSVDIQFVDDGLENAFTTYLESVDPADEPTRKSTWPLFRLAALGTQSQMSPTFESLLVLDHIHGFTPLPHQVQTAERVLRDLRGRAILADEVGLGKTIEAGLILKEYMLRGLVKKALILVPASLVLQWTRELNEKFQLTATAQRNQWTWEQYDVVVASLDTAKGPPHKDIVLSQPWDMVIIDEAHKLKNQRTKNWQMANAIPNKYLLLLTATPMQNQLQELHTLVTLLKPGHLGNVSEFSSNHMASRRTPRDANRLRETMSDIMIRNRRQDGATALPPRHVEVVPLELNADERRFYDEVQSLLRDEYESRKSQRISMLPLLTLQREICSSPYAAMISLEKMQKKATSPTRQQQLAQLIQLGSSIAEYTKITKVLDLIDEIGDKCIVFTEYRATQDFIMYMLKKKGISVVPFRGGFKRGKKDWMKDLFSKKAQVLVATESGGEGINLQFCHHMINFDLPWNPMRLEQRIGRIHRLGQTEKCYVYNLATRDTIEEHIVKLLHEKIQMFESVIGELDYIVSNKRLDNWDKQLFEATMTSTNAADLAAKLNQMKRQYMD</sequence>
<dbReference type="SUPFAM" id="SSF52540">
    <property type="entry name" value="P-loop containing nucleoside triphosphate hydrolases"/>
    <property type="match status" value="2"/>
</dbReference>
<dbReference type="GO" id="GO:0005524">
    <property type="term" value="F:ATP binding"/>
    <property type="evidence" value="ECO:0007669"/>
    <property type="project" value="UniProtKB-KW"/>
</dbReference>
<evidence type="ECO:0000256" key="1">
    <source>
        <dbReference type="ARBA" id="ARBA00022741"/>
    </source>
</evidence>
<dbReference type="OrthoDB" id="9814088at2"/>
<dbReference type="GO" id="GO:0016787">
    <property type="term" value="F:hydrolase activity"/>
    <property type="evidence" value="ECO:0007669"/>
    <property type="project" value="UniProtKB-KW"/>
</dbReference>
<dbReference type="PROSITE" id="PS51194">
    <property type="entry name" value="HELICASE_CTER"/>
    <property type="match status" value="1"/>
</dbReference>
<dbReference type="SMART" id="SM00490">
    <property type="entry name" value="HELICc"/>
    <property type="match status" value="1"/>
</dbReference>